<dbReference type="SUPFAM" id="SSF57501">
    <property type="entry name" value="Cystine-knot cytokines"/>
    <property type="match status" value="1"/>
</dbReference>
<protein>
    <submittedName>
        <fullName evidence="1">Uncharacterized protein</fullName>
    </submittedName>
</protein>
<dbReference type="Proteomes" id="UP000835052">
    <property type="component" value="Unassembled WGS sequence"/>
</dbReference>
<sequence length="106" mass="12148">MVDPAQSLDERPVESKEKKAVLIGMSETVEDVCDTQVRVDHRPKYGHIRNGSRVEIEQSEENNLIATFVECSHVSRPTCHGVDHEKILIRMRDFVRAPIGQRPSRR</sequence>
<accession>A0A8S1HJF5</accession>
<keyword evidence="2" id="KW-1185">Reference proteome</keyword>
<reference evidence="1" key="1">
    <citation type="submission" date="2020-10" db="EMBL/GenBank/DDBJ databases">
        <authorList>
            <person name="Kikuchi T."/>
        </authorList>
    </citation>
    <scope>NUCLEOTIDE SEQUENCE</scope>
    <source>
        <strain evidence="1">NKZ352</strain>
    </source>
</reference>
<dbReference type="OrthoDB" id="5786576at2759"/>
<evidence type="ECO:0000313" key="1">
    <source>
        <dbReference type="EMBL" id="CAD6195405.1"/>
    </source>
</evidence>
<dbReference type="InterPro" id="IPR029034">
    <property type="entry name" value="Cystine-knot_cytokine"/>
</dbReference>
<dbReference type="EMBL" id="CAJGYM010000054">
    <property type="protein sequence ID" value="CAD6195405.1"/>
    <property type="molecule type" value="Genomic_DNA"/>
</dbReference>
<gene>
    <name evidence="1" type="ORF">CAUJ_LOCUS11324</name>
</gene>
<comment type="caution">
    <text evidence="1">The sequence shown here is derived from an EMBL/GenBank/DDBJ whole genome shotgun (WGS) entry which is preliminary data.</text>
</comment>
<name>A0A8S1HJF5_9PELO</name>
<dbReference type="AlphaFoldDB" id="A0A8S1HJF5"/>
<organism evidence="1 2">
    <name type="scientific">Caenorhabditis auriculariae</name>
    <dbReference type="NCBI Taxonomy" id="2777116"/>
    <lineage>
        <taxon>Eukaryota</taxon>
        <taxon>Metazoa</taxon>
        <taxon>Ecdysozoa</taxon>
        <taxon>Nematoda</taxon>
        <taxon>Chromadorea</taxon>
        <taxon>Rhabditida</taxon>
        <taxon>Rhabditina</taxon>
        <taxon>Rhabditomorpha</taxon>
        <taxon>Rhabditoidea</taxon>
        <taxon>Rhabditidae</taxon>
        <taxon>Peloderinae</taxon>
        <taxon>Caenorhabditis</taxon>
    </lineage>
</organism>
<evidence type="ECO:0000313" key="2">
    <source>
        <dbReference type="Proteomes" id="UP000835052"/>
    </source>
</evidence>
<proteinExistence type="predicted"/>